<dbReference type="PANTHER" id="PTHR19879:SF1">
    <property type="entry name" value="CANNONBALL-RELATED"/>
    <property type="match status" value="1"/>
</dbReference>
<dbReference type="SMART" id="SM00320">
    <property type="entry name" value="WD40"/>
    <property type="match status" value="4"/>
</dbReference>
<name>A0A0V0QZC1_PSEPJ</name>
<dbReference type="GO" id="GO:0006367">
    <property type="term" value="P:transcription initiation at RNA polymerase II promoter"/>
    <property type="evidence" value="ECO:0007669"/>
    <property type="project" value="TreeGrafter"/>
</dbReference>
<feature type="repeat" description="WD" evidence="1">
    <location>
        <begin position="128"/>
        <end position="169"/>
    </location>
</feature>
<dbReference type="SUPFAM" id="SSF50978">
    <property type="entry name" value="WD40 repeat-like"/>
    <property type="match status" value="1"/>
</dbReference>
<evidence type="ECO:0000313" key="3">
    <source>
        <dbReference type="Proteomes" id="UP000054937"/>
    </source>
</evidence>
<protein>
    <submittedName>
        <fullName evidence="2">WD40-repeat-containing domain</fullName>
    </submittedName>
</protein>
<dbReference type="InterPro" id="IPR015943">
    <property type="entry name" value="WD40/YVTN_repeat-like_dom_sf"/>
</dbReference>
<gene>
    <name evidence="2" type="ORF">PPERSA_03238</name>
</gene>
<keyword evidence="3" id="KW-1185">Reference proteome</keyword>
<evidence type="ECO:0000313" key="2">
    <source>
        <dbReference type="EMBL" id="KRX07405.1"/>
    </source>
</evidence>
<dbReference type="OMA" id="QFFAISY"/>
<dbReference type="InterPro" id="IPR001680">
    <property type="entry name" value="WD40_rpt"/>
</dbReference>
<dbReference type="Pfam" id="PF00400">
    <property type="entry name" value="WD40"/>
    <property type="match status" value="3"/>
</dbReference>
<evidence type="ECO:0000256" key="1">
    <source>
        <dbReference type="PROSITE-ProRule" id="PRU00221"/>
    </source>
</evidence>
<dbReference type="PROSITE" id="PS50294">
    <property type="entry name" value="WD_REPEATS_REGION"/>
    <property type="match status" value="2"/>
</dbReference>
<comment type="caution">
    <text evidence="2">The sequence shown here is derived from an EMBL/GenBank/DDBJ whole genome shotgun (WGS) entry which is preliminary data.</text>
</comment>
<dbReference type="Gene3D" id="2.130.10.10">
    <property type="entry name" value="YVTN repeat-like/Quinoprotein amine dehydrogenase"/>
    <property type="match status" value="2"/>
</dbReference>
<accession>A0A0V0QZC1</accession>
<keyword evidence="1" id="KW-0853">WD repeat</keyword>
<dbReference type="EMBL" id="LDAU01000083">
    <property type="protein sequence ID" value="KRX07405.1"/>
    <property type="molecule type" value="Genomic_DNA"/>
</dbReference>
<sequence length="318" mass="37325">MQIEMNNNNNQIMNQNQENEDIYQEENVENQIEPVDVQNIQHMFYGHSGAVTKMSLLYDEYYFLSVAMDLTIRLWCIRTKQCLAVYKQHQKVIWDVRFAENGYLFLTASADRTAMLWTTDKFSPAYIFSGHKSDVVMANFSPDLRKVYTAGLDFTIRIFEYEQDQEQSVRCLAVIIVDFQISSFDLSFDGTYMAFGGREGEVQIYDILEGKLGQKIYFEQENKRSQIVDVKFNMDQSELVAISQKSFVSYRLKQLTENPQNNIYDEFYTGKQQFEEIKQKNVFINGIPLDIMQIDPLRQEQFFAISYNPKNYIVLVSK</sequence>
<dbReference type="GO" id="GO:0005669">
    <property type="term" value="C:transcription factor TFIID complex"/>
    <property type="evidence" value="ECO:0007669"/>
    <property type="project" value="TreeGrafter"/>
</dbReference>
<reference evidence="2 3" key="1">
    <citation type="journal article" date="2015" name="Sci. Rep.">
        <title>Genome of the facultative scuticociliatosis pathogen Pseudocohnilembus persalinus provides insight into its virulence through horizontal gene transfer.</title>
        <authorList>
            <person name="Xiong J."/>
            <person name="Wang G."/>
            <person name="Cheng J."/>
            <person name="Tian M."/>
            <person name="Pan X."/>
            <person name="Warren A."/>
            <person name="Jiang C."/>
            <person name="Yuan D."/>
            <person name="Miao W."/>
        </authorList>
    </citation>
    <scope>NUCLEOTIDE SEQUENCE [LARGE SCALE GENOMIC DNA]</scope>
    <source>
        <strain evidence="2">36N120E</strain>
    </source>
</reference>
<dbReference type="AlphaFoldDB" id="A0A0V0QZC1"/>
<dbReference type="InParanoid" id="A0A0V0QZC1"/>
<proteinExistence type="predicted"/>
<organism evidence="2 3">
    <name type="scientific">Pseudocohnilembus persalinus</name>
    <name type="common">Ciliate</name>
    <dbReference type="NCBI Taxonomy" id="266149"/>
    <lineage>
        <taxon>Eukaryota</taxon>
        <taxon>Sar</taxon>
        <taxon>Alveolata</taxon>
        <taxon>Ciliophora</taxon>
        <taxon>Intramacronucleata</taxon>
        <taxon>Oligohymenophorea</taxon>
        <taxon>Scuticociliatia</taxon>
        <taxon>Philasterida</taxon>
        <taxon>Pseudocohnilembidae</taxon>
        <taxon>Pseudocohnilembus</taxon>
    </lineage>
</organism>
<dbReference type="PANTHER" id="PTHR19879">
    <property type="entry name" value="TRANSCRIPTION INITIATION FACTOR TFIID"/>
    <property type="match status" value="1"/>
</dbReference>
<dbReference type="InterPro" id="IPR036322">
    <property type="entry name" value="WD40_repeat_dom_sf"/>
</dbReference>
<feature type="repeat" description="WD" evidence="1">
    <location>
        <begin position="44"/>
        <end position="85"/>
    </location>
</feature>
<feature type="repeat" description="WD" evidence="1">
    <location>
        <begin position="86"/>
        <end position="117"/>
    </location>
</feature>
<dbReference type="GO" id="GO:0016251">
    <property type="term" value="F:RNA polymerase II general transcription initiation factor activity"/>
    <property type="evidence" value="ECO:0007669"/>
    <property type="project" value="TreeGrafter"/>
</dbReference>
<dbReference type="Proteomes" id="UP000054937">
    <property type="component" value="Unassembled WGS sequence"/>
</dbReference>
<dbReference type="OrthoDB" id="10266330at2759"/>
<dbReference type="PROSITE" id="PS50082">
    <property type="entry name" value="WD_REPEATS_2"/>
    <property type="match status" value="3"/>
</dbReference>